<dbReference type="InterPro" id="IPR048641">
    <property type="entry name" value="RlmN_N"/>
</dbReference>
<keyword evidence="6" id="KW-0489">Methyltransferase</keyword>
<dbReference type="FunFam" id="3.20.20.70:FF:000161">
    <property type="entry name" value="Dual-specificity RNA methyltransferase RlmN"/>
    <property type="match status" value="1"/>
</dbReference>
<sequence>MYGGHRQADLDSRVQAFPAALDAATTSLQPGPTAAADKQASHTAGGAAASTSGRENLPQAQGCAVLKNMTLPQLEEWCLSLGERPQRAHQLWRWMYYDGNWIRRIDDACGVPNGFSNAFRETANELATVDGGLELLYVQKAGDGTRKMVFKLTSGEGAGSTVEAVVIPIVRGSGTKPRTTLCVSSQVGCAMNCQFCFTGRMGFRANLSAAQIVEQVVEARRLLAAEAATESAKQADQTAGKGSPARPDPITNIVFMGMGEPFQNLDAVLRAVDIMCSPSGLHLSHNKISVSTVGLVPEIRRFCESSRAQLAVSLHATTNQVRDWIAPVNRRWPLETLVATLEEYFPRHAASSPHGRHVLIEYVMLRGVNDTLEDAHRLLKLLANVECKINLIVFNPHQGTRFRASELDQVTAFRSIVIQGGRVCTVRDSRGDDEMAACGQLGALAGSPHAPPILEPPERFKAALAPVA</sequence>
<keyword evidence="5" id="KW-0698">rRNA processing</keyword>
<accession>A0AAW1P1Q4</accession>
<evidence type="ECO:0000256" key="5">
    <source>
        <dbReference type="ARBA" id="ARBA00022552"/>
    </source>
</evidence>
<evidence type="ECO:0000256" key="7">
    <source>
        <dbReference type="ARBA" id="ARBA00022679"/>
    </source>
</evidence>
<dbReference type="GO" id="GO:0008173">
    <property type="term" value="F:RNA methyltransferase activity"/>
    <property type="evidence" value="ECO:0007669"/>
    <property type="project" value="InterPro"/>
</dbReference>
<protein>
    <recommendedName>
        <fullName evidence="14">Radical SAM core domain-containing protein</fullName>
    </recommendedName>
</protein>
<keyword evidence="10" id="KW-0479">Metal-binding</keyword>
<dbReference type="InterPro" id="IPR007197">
    <property type="entry name" value="rSAM"/>
</dbReference>
<dbReference type="Gene3D" id="3.20.20.70">
    <property type="entry name" value="Aldolase class I"/>
    <property type="match status" value="1"/>
</dbReference>
<evidence type="ECO:0000256" key="3">
    <source>
        <dbReference type="ARBA" id="ARBA00022485"/>
    </source>
</evidence>
<feature type="domain" description="Radical SAM core" evidence="14">
    <location>
        <begin position="175"/>
        <end position="433"/>
    </location>
</feature>
<feature type="compositionally biased region" description="Low complexity" evidence="13">
    <location>
        <begin position="41"/>
        <end position="53"/>
    </location>
</feature>
<keyword evidence="16" id="KW-1185">Reference proteome</keyword>
<dbReference type="GO" id="GO:0051539">
    <property type="term" value="F:4 iron, 4 sulfur cluster binding"/>
    <property type="evidence" value="ECO:0007669"/>
    <property type="project" value="UniProtKB-KW"/>
</dbReference>
<dbReference type="Pfam" id="PF21016">
    <property type="entry name" value="RlmN_N"/>
    <property type="match status" value="1"/>
</dbReference>
<evidence type="ECO:0000256" key="9">
    <source>
        <dbReference type="ARBA" id="ARBA00022694"/>
    </source>
</evidence>
<evidence type="ECO:0000259" key="14">
    <source>
        <dbReference type="PROSITE" id="PS51918"/>
    </source>
</evidence>
<dbReference type="Pfam" id="PF04055">
    <property type="entry name" value="Radical_SAM"/>
    <property type="match status" value="1"/>
</dbReference>
<dbReference type="InterPro" id="IPR040072">
    <property type="entry name" value="Methyltransferase_A"/>
</dbReference>
<dbReference type="EMBL" id="JALJOR010000018">
    <property type="protein sequence ID" value="KAK9804264.1"/>
    <property type="molecule type" value="Genomic_DNA"/>
</dbReference>
<gene>
    <name evidence="15" type="ORF">WJX72_003906</name>
</gene>
<keyword evidence="12" id="KW-0411">Iron-sulfur</keyword>
<dbReference type="InterPro" id="IPR027492">
    <property type="entry name" value="RNA_MTrfase_RlmN"/>
</dbReference>
<keyword evidence="7" id="KW-0808">Transferase</keyword>
<dbReference type="Proteomes" id="UP001489004">
    <property type="component" value="Unassembled WGS sequence"/>
</dbReference>
<proteinExistence type="predicted"/>
<evidence type="ECO:0000256" key="2">
    <source>
        <dbReference type="ARBA" id="ARBA00004496"/>
    </source>
</evidence>
<reference evidence="15 16" key="1">
    <citation type="journal article" date="2024" name="Nat. Commun.">
        <title>Phylogenomics reveals the evolutionary origins of lichenization in chlorophyte algae.</title>
        <authorList>
            <person name="Puginier C."/>
            <person name="Libourel C."/>
            <person name="Otte J."/>
            <person name="Skaloud P."/>
            <person name="Haon M."/>
            <person name="Grisel S."/>
            <person name="Petersen M."/>
            <person name="Berrin J.G."/>
            <person name="Delaux P.M."/>
            <person name="Dal Grande F."/>
            <person name="Keller J."/>
        </authorList>
    </citation>
    <scope>NUCLEOTIDE SEQUENCE [LARGE SCALE GENOMIC DNA]</scope>
    <source>
        <strain evidence="15 16">SAG 2043</strain>
    </source>
</reference>
<dbReference type="SUPFAM" id="SSF102114">
    <property type="entry name" value="Radical SAM enzymes"/>
    <property type="match status" value="1"/>
</dbReference>
<dbReference type="PROSITE" id="PS51918">
    <property type="entry name" value="RADICAL_SAM"/>
    <property type="match status" value="1"/>
</dbReference>
<keyword evidence="8" id="KW-0949">S-adenosyl-L-methionine</keyword>
<feature type="region of interest" description="Disordered" evidence="13">
    <location>
        <begin position="28"/>
        <end position="55"/>
    </location>
</feature>
<dbReference type="GO" id="GO:0005737">
    <property type="term" value="C:cytoplasm"/>
    <property type="evidence" value="ECO:0007669"/>
    <property type="project" value="UniProtKB-SubCell"/>
</dbReference>
<evidence type="ECO:0000313" key="16">
    <source>
        <dbReference type="Proteomes" id="UP001489004"/>
    </source>
</evidence>
<evidence type="ECO:0000313" key="15">
    <source>
        <dbReference type="EMBL" id="KAK9804264.1"/>
    </source>
</evidence>
<dbReference type="GO" id="GO:0046872">
    <property type="term" value="F:metal ion binding"/>
    <property type="evidence" value="ECO:0007669"/>
    <property type="project" value="UniProtKB-KW"/>
</dbReference>
<comment type="subcellular location">
    <subcellularLocation>
        <location evidence="2">Cytoplasm</location>
    </subcellularLocation>
</comment>
<dbReference type="SFLD" id="SFLDG01062">
    <property type="entry name" value="methyltransferase_(Class_A)"/>
    <property type="match status" value="1"/>
</dbReference>
<dbReference type="NCBIfam" id="TIGR00048">
    <property type="entry name" value="rRNA_mod_RlmN"/>
    <property type="match status" value="1"/>
</dbReference>
<dbReference type="AlphaFoldDB" id="A0AAW1P1Q4"/>
<name>A0AAW1P1Q4_9CHLO</name>
<evidence type="ECO:0000256" key="12">
    <source>
        <dbReference type="ARBA" id="ARBA00023014"/>
    </source>
</evidence>
<evidence type="ECO:0000256" key="4">
    <source>
        <dbReference type="ARBA" id="ARBA00022490"/>
    </source>
</evidence>
<dbReference type="SFLD" id="SFLDF00275">
    <property type="entry name" value="adenosine_C2_methyltransferase"/>
    <property type="match status" value="1"/>
</dbReference>
<dbReference type="Gene3D" id="1.10.150.530">
    <property type="match status" value="1"/>
</dbReference>
<keyword evidence="4" id="KW-0963">Cytoplasm</keyword>
<evidence type="ECO:0000256" key="8">
    <source>
        <dbReference type="ARBA" id="ARBA00022691"/>
    </source>
</evidence>
<evidence type="ECO:0000256" key="6">
    <source>
        <dbReference type="ARBA" id="ARBA00022603"/>
    </source>
</evidence>
<comment type="cofactor">
    <cofactor evidence="1">
        <name>[4Fe-4S] cluster</name>
        <dbReference type="ChEBI" id="CHEBI:49883"/>
    </cofactor>
</comment>
<keyword evidence="3" id="KW-0004">4Fe-4S</keyword>
<dbReference type="InterPro" id="IPR013785">
    <property type="entry name" value="Aldolase_TIM"/>
</dbReference>
<keyword evidence="9" id="KW-0819">tRNA processing</keyword>
<evidence type="ECO:0000256" key="11">
    <source>
        <dbReference type="ARBA" id="ARBA00023004"/>
    </source>
</evidence>
<dbReference type="CDD" id="cd01335">
    <property type="entry name" value="Radical_SAM"/>
    <property type="match status" value="1"/>
</dbReference>
<evidence type="ECO:0000256" key="1">
    <source>
        <dbReference type="ARBA" id="ARBA00001966"/>
    </source>
</evidence>
<dbReference type="GO" id="GO:0070475">
    <property type="term" value="P:rRNA base methylation"/>
    <property type="evidence" value="ECO:0007669"/>
    <property type="project" value="InterPro"/>
</dbReference>
<evidence type="ECO:0000256" key="10">
    <source>
        <dbReference type="ARBA" id="ARBA00022723"/>
    </source>
</evidence>
<dbReference type="SFLD" id="SFLDS00029">
    <property type="entry name" value="Radical_SAM"/>
    <property type="match status" value="1"/>
</dbReference>
<organism evidence="15 16">
    <name type="scientific">[Myrmecia] bisecta</name>
    <dbReference type="NCBI Taxonomy" id="41462"/>
    <lineage>
        <taxon>Eukaryota</taxon>
        <taxon>Viridiplantae</taxon>
        <taxon>Chlorophyta</taxon>
        <taxon>core chlorophytes</taxon>
        <taxon>Trebouxiophyceae</taxon>
        <taxon>Trebouxiales</taxon>
        <taxon>Trebouxiaceae</taxon>
        <taxon>Myrmecia</taxon>
    </lineage>
</organism>
<keyword evidence="11" id="KW-0408">Iron</keyword>
<dbReference type="PANTHER" id="PTHR30544">
    <property type="entry name" value="23S RRNA METHYLTRANSFERASE"/>
    <property type="match status" value="1"/>
</dbReference>
<evidence type="ECO:0000256" key="13">
    <source>
        <dbReference type="SAM" id="MobiDB-lite"/>
    </source>
</evidence>
<comment type="caution">
    <text evidence="15">The sequence shown here is derived from an EMBL/GenBank/DDBJ whole genome shotgun (WGS) entry which is preliminary data.</text>
</comment>
<dbReference type="GO" id="GO:0030488">
    <property type="term" value="P:tRNA methylation"/>
    <property type="evidence" value="ECO:0007669"/>
    <property type="project" value="InterPro"/>
</dbReference>
<dbReference type="InterPro" id="IPR058240">
    <property type="entry name" value="rSAM_sf"/>
</dbReference>
<dbReference type="PANTHER" id="PTHR30544:SF9">
    <property type="entry name" value="RADICAL SAM SUPERFAMILY PROTEIN"/>
    <property type="match status" value="1"/>
</dbReference>
<dbReference type="InterPro" id="IPR004383">
    <property type="entry name" value="rRNA_lsu_MTrfase_RlmN/Cfr"/>
</dbReference>